<keyword evidence="4" id="KW-1185">Reference proteome</keyword>
<dbReference type="Proteomes" id="UP000308652">
    <property type="component" value="Unassembled WGS sequence"/>
</dbReference>
<accession>A0A5C3MFV1</accession>
<dbReference type="InterPro" id="IPR045030">
    <property type="entry name" value="LYSM1-4"/>
</dbReference>
<dbReference type="EMBL" id="ML213590">
    <property type="protein sequence ID" value="TFK44289.1"/>
    <property type="molecule type" value="Genomic_DNA"/>
</dbReference>
<feature type="compositionally biased region" description="Basic and acidic residues" evidence="1">
    <location>
        <begin position="350"/>
        <end position="364"/>
    </location>
</feature>
<protein>
    <recommendedName>
        <fullName evidence="2">LysM domain-containing protein</fullName>
    </recommendedName>
</protein>
<feature type="compositionally biased region" description="Low complexity" evidence="1">
    <location>
        <begin position="419"/>
        <end position="431"/>
    </location>
</feature>
<feature type="region of interest" description="Disordered" evidence="1">
    <location>
        <begin position="338"/>
        <end position="440"/>
    </location>
</feature>
<feature type="region of interest" description="Disordered" evidence="1">
    <location>
        <begin position="1"/>
        <end position="103"/>
    </location>
</feature>
<dbReference type="Pfam" id="PF01476">
    <property type="entry name" value="LysM"/>
    <property type="match status" value="1"/>
</dbReference>
<proteinExistence type="predicted"/>
<gene>
    <name evidence="3" type="ORF">BDQ12DRAFT_672710</name>
</gene>
<evidence type="ECO:0000256" key="1">
    <source>
        <dbReference type="SAM" id="MobiDB-lite"/>
    </source>
</evidence>
<dbReference type="CDD" id="cd00118">
    <property type="entry name" value="LysM"/>
    <property type="match status" value="1"/>
</dbReference>
<feature type="region of interest" description="Disordered" evidence="1">
    <location>
        <begin position="127"/>
        <end position="147"/>
    </location>
</feature>
<feature type="region of interest" description="Disordered" evidence="1">
    <location>
        <begin position="462"/>
        <end position="488"/>
    </location>
</feature>
<reference evidence="3 4" key="1">
    <citation type="journal article" date="2019" name="Nat. Ecol. Evol.">
        <title>Megaphylogeny resolves global patterns of mushroom evolution.</title>
        <authorList>
            <person name="Varga T."/>
            <person name="Krizsan K."/>
            <person name="Foldi C."/>
            <person name="Dima B."/>
            <person name="Sanchez-Garcia M."/>
            <person name="Sanchez-Ramirez S."/>
            <person name="Szollosi G.J."/>
            <person name="Szarkandi J.G."/>
            <person name="Papp V."/>
            <person name="Albert L."/>
            <person name="Andreopoulos W."/>
            <person name="Angelini C."/>
            <person name="Antonin V."/>
            <person name="Barry K.W."/>
            <person name="Bougher N.L."/>
            <person name="Buchanan P."/>
            <person name="Buyck B."/>
            <person name="Bense V."/>
            <person name="Catcheside P."/>
            <person name="Chovatia M."/>
            <person name="Cooper J."/>
            <person name="Damon W."/>
            <person name="Desjardin D."/>
            <person name="Finy P."/>
            <person name="Geml J."/>
            <person name="Haridas S."/>
            <person name="Hughes K."/>
            <person name="Justo A."/>
            <person name="Karasinski D."/>
            <person name="Kautmanova I."/>
            <person name="Kiss B."/>
            <person name="Kocsube S."/>
            <person name="Kotiranta H."/>
            <person name="LaButti K.M."/>
            <person name="Lechner B.E."/>
            <person name="Liimatainen K."/>
            <person name="Lipzen A."/>
            <person name="Lukacs Z."/>
            <person name="Mihaltcheva S."/>
            <person name="Morgado L.N."/>
            <person name="Niskanen T."/>
            <person name="Noordeloos M.E."/>
            <person name="Ohm R.A."/>
            <person name="Ortiz-Santana B."/>
            <person name="Ovrebo C."/>
            <person name="Racz N."/>
            <person name="Riley R."/>
            <person name="Savchenko A."/>
            <person name="Shiryaev A."/>
            <person name="Soop K."/>
            <person name="Spirin V."/>
            <person name="Szebenyi C."/>
            <person name="Tomsovsky M."/>
            <person name="Tulloss R.E."/>
            <person name="Uehling J."/>
            <person name="Grigoriev I.V."/>
            <person name="Vagvolgyi C."/>
            <person name="Papp T."/>
            <person name="Martin F.M."/>
            <person name="Miettinen O."/>
            <person name="Hibbett D.S."/>
            <person name="Nagy L.G."/>
        </authorList>
    </citation>
    <scope>NUCLEOTIDE SEQUENCE [LARGE SCALE GENOMIC DNA]</scope>
    <source>
        <strain evidence="3 4">CBS 166.37</strain>
    </source>
</reference>
<feature type="compositionally biased region" description="Low complexity" evidence="1">
    <location>
        <begin position="338"/>
        <end position="349"/>
    </location>
</feature>
<name>A0A5C3MFV1_9AGAR</name>
<evidence type="ECO:0000313" key="3">
    <source>
        <dbReference type="EMBL" id="TFK44289.1"/>
    </source>
</evidence>
<feature type="compositionally biased region" description="Polar residues" evidence="1">
    <location>
        <begin position="382"/>
        <end position="394"/>
    </location>
</feature>
<evidence type="ECO:0000313" key="4">
    <source>
        <dbReference type="Proteomes" id="UP000308652"/>
    </source>
</evidence>
<feature type="compositionally biased region" description="Low complexity" evidence="1">
    <location>
        <begin position="467"/>
        <end position="478"/>
    </location>
</feature>
<dbReference type="Gene3D" id="3.10.350.10">
    <property type="entry name" value="LysM domain"/>
    <property type="match status" value="1"/>
</dbReference>
<dbReference type="SUPFAM" id="SSF54106">
    <property type="entry name" value="LysM domain"/>
    <property type="match status" value="1"/>
</dbReference>
<dbReference type="SMART" id="SM00257">
    <property type="entry name" value="LysM"/>
    <property type="match status" value="1"/>
</dbReference>
<dbReference type="PROSITE" id="PS51782">
    <property type="entry name" value="LYSM"/>
    <property type="match status" value="1"/>
</dbReference>
<dbReference type="InterPro" id="IPR018392">
    <property type="entry name" value="LysM"/>
</dbReference>
<dbReference type="PANTHER" id="PTHR20932:SF8">
    <property type="entry name" value="LD22649P"/>
    <property type="match status" value="1"/>
</dbReference>
<feature type="region of interest" description="Disordered" evidence="1">
    <location>
        <begin position="220"/>
        <end position="310"/>
    </location>
</feature>
<dbReference type="InterPro" id="IPR036779">
    <property type="entry name" value="LysM_dom_sf"/>
</dbReference>
<feature type="domain" description="LysM" evidence="2">
    <location>
        <begin position="154"/>
        <end position="198"/>
    </location>
</feature>
<dbReference type="PANTHER" id="PTHR20932">
    <property type="entry name" value="LYSM AND PUTATIVE PEPTIDOGLYCAN-BINDING DOMAIN-CONTAINING PROTEIN"/>
    <property type="match status" value="1"/>
</dbReference>
<dbReference type="STRING" id="68775.A0A5C3MFV1"/>
<sequence>MSALDGVDDTQLSISMGSDDYDLAFNPFADEDDADRSRAYYSSALHPKLHDHLKPTVRRRKSSGGDAGPSNAASRKGQRHTRSHTEIYVGKSGSGAHPLKSAGVNGRLHDVEATRPHLSRLVKTGTLVDAPPMDHSDEVASPTSSLAAEEKDVLVHEVTDKDSLAGVSLKYGIPMAELRRANHLWASDPIHLRKTLYIPIDKASRAKEFLPETSLISFTPDADNGITNPFDSVNQDGTEQQDKPIRQMPPSKTGTLRRIPASQLSFFPPPSAASKYGSMSKGTSVPFDESSRPVTKSNLGHGRYASSPASNSLTSILTALPIAASTRDDIIARLSLDSVSSSYSDSQRSGSEHDEGHELDDVTRRNHRSAALIEEEHESDTDSIYLQSMRTPRASQYAPRLDTERRHQHPASSTGTQQPSRRPLSSTSPPLSYIPQSQNHSLVRTVQPEPSPVMRLPSARSTIIGQSSKPSSASIANSEGISKSRGKRSVMDVDFGVEMGRRHADVSS</sequence>
<dbReference type="AlphaFoldDB" id="A0A5C3MFV1"/>
<dbReference type="OrthoDB" id="2107166at2759"/>
<organism evidence="3 4">
    <name type="scientific">Crucibulum laeve</name>
    <dbReference type="NCBI Taxonomy" id="68775"/>
    <lineage>
        <taxon>Eukaryota</taxon>
        <taxon>Fungi</taxon>
        <taxon>Dikarya</taxon>
        <taxon>Basidiomycota</taxon>
        <taxon>Agaricomycotina</taxon>
        <taxon>Agaricomycetes</taxon>
        <taxon>Agaricomycetidae</taxon>
        <taxon>Agaricales</taxon>
        <taxon>Agaricineae</taxon>
        <taxon>Nidulariaceae</taxon>
        <taxon>Crucibulum</taxon>
    </lineage>
</organism>
<evidence type="ECO:0000259" key="2">
    <source>
        <dbReference type="PROSITE" id="PS51782"/>
    </source>
</evidence>
<feature type="compositionally biased region" description="Polar residues" evidence="1">
    <location>
        <begin position="225"/>
        <end position="238"/>
    </location>
</feature>